<organism evidence="2 3">
    <name type="scientific">Segatella sinensis</name>
    <dbReference type="NCBI Taxonomy" id="3085167"/>
    <lineage>
        <taxon>Bacteria</taxon>
        <taxon>Pseudomonadati</taxon>
        <taxon>Bacteroidota</taxon>
        <taxon>Bacteroidia</taxon>
        <taxon>Bacteroidales</taxon>
        <taxon>Prevotellaceae</taxon>
        <taxon>Segatella</taxon>
    </lineage>
</organism>
<gene>
    <name evidence="2" type="ORF">AAAT87_09945</name>
</gene>
<evidence type="ECO:0000256" key="1">
    <source>
        <dbReference type="SAM" id="SignalP"/>
    </source>
</evidence>
<dbReference type="Proteomes" id="UP001465717">
    <property type="component" value="Unassembled WGS sequence"/>
</dbReference>
<reference evidence="2 3" key="1">
    <citation type="submission" date="2024-04" db="EMBL/GenBank/DDBJ databases">
        <title>Human intestinal bacterial collection.</title>
        <authorList>
            <person name="Pauvert C."/>
            <person name="Hitch T.C.A."/>
            <person name="Clavel T."/>
        </authorList>
    </citation>
    <scope>NUCLEOTIDE SEQUENCE [LARGE SCALE GENOMIC DNA]</scope>
    <source>
        <strain evidence="2 3">CLA-AA-H174</strain>
    </source>
</reference>
<accession>A0ABV1FZN0</accession>
<sequence>MKRLAGVVLVLFSIIAASTVTSCESKPSATSVDSNGDVYEEEEEKVFQCTLCSGYGVYAGYTCNRCGGTGEIVADYVETRSSSDVSFKGRSFFYGPCNGGCGCKIYEHAPGHKECVNCAANGCSLTKTYHKKVY</sequence>
<evidence type="ECO:0000313" key="3">
    <source>
        <dbReference type="Proteomes" id="UP001465717"/>
    </source>
</evidence>
<dbReference type="EMBL" id="JBBNGE010000032">
    <property type="protein sequence ID" value="MEQ2508596.1"/>
    <property type="molecule type" value="Genomic_DNA"/>
</dbReference>
<dbReference type="RefSeq" id="WP_349226325.1">
    <property type="nucleotide sequence ID" value="NZ_JBBNFG020000004.1"/>
</dbReference>
<dbReference type="Gene3D" id="6.20.20.10">
    <property type="match status" value="1"/>
</dbReference>
<proteinExistence type="predicted"/>
<dbReference type="PROSITE" id="PS51257">
    <property type="entry name" value="PROKAR_LIPOPROTEIN"/>
    <property type="match status" value="1"/>
</dbReference>
<feature type="chain" id="PRO_5045217924" evidence="1">
    <location>
        <begin position="23"/>
        <end position="134"/>
    </location>
</feature>
<evidence type="ECO:0000313" key="2">
    <source>
        <dbReference type="EMBL" id="MEQ2508596.1"/>
    </source>
</evidence>
<keyword evidence="1" id="KW-0732">Signal</keyword>
<keyword evidence="3" id="KW-1185">Reference proteome</keyword>
<comment type="caution">
    <text evidence="2">The sequence shown here is derived from an EMBL/GenBank/DDBJ whole genome shotgun (WGS) entry which is preliminary data.</text>
</comment>
<feature type="signal peptide" evidence="1">
    <location>
        <begin position="1"/>
        <end position="22"/>
    </location>
</feature>
<protein>
    <submittedName>
        <fullName evidence="2">Uncharacterized protein</fullName>
    </submittedName>
</protein>
<name>A0ABV1FZN0_9BACT</name>